<proteinExistence type="inferred from homology"/>
<keyword evidence="3" id="KW-1003">Cell membrane</keyword>
<protein>
    <submittedName>
        <fullName evidence="9">ABC transporter permease subunit</fullName>
    </submittedName>
</protein>
<dbReference type="InterPro" id="IPR000515">
    <property type="entry name" value="MetI-like"/>
</dbReference>
<name>A0AA96LYQ4_9BACL</name>
<evidence type="ECO:0000256" key="3">
    <source>
        <dbReference type="ARBA" id="ARBA00022475"/>
    </source>
</evidence>
<feature type="transmembrane region" description="Helical" evidence="7">
    <location>
        <begin position="186"/>
        <end position="203"/>
    </location>
</feature>
<dbReference type="PANTHER" id="PTHR43227:SF11">
    <property type="entry name" value="BLL4140 PROTEIN"/>
    <property type="match status" value="1"/>
</dbReference>
<evidence type="ECO:0000259" key="8">
    <source>
        <dbReference type="PROSITE" id="PS50928"/>
    </source>
</evidence>
<sequence>MTKANTKEVSILRYIWKMRTLYWMSVPGILYFLVFKYIPLGGSVIAFQDYNIFKGFWGSEWVGLDNYVKMVQYDEFLPILKNTLMIAGFDLLFAFPAPIIIALLLNEVRSMMYKRVLQTVVYMPHFLSWVIISGIALALLSQEHGLINHGLAALGLDRLFFLGEEQYVKGVIVGAGLWRDTGWGTIIYLAAITGINPDLYEAAEMDGANRWRQTTAITLPALLPTITILFLMQIGHFLDFGFERVFVFLNSLNQASGDTLDTYIYRVGLLQQQYSYTTAIGLFKSLVGLILLLLGNTLSKKATGEGLF</sequence>
<keyword evidence="10" id="KW-1185">Reference proteome</keyword>
<reference evidence="9" key="1">
    <citation type="submission" date="2022-02" db="EMBL/GenBank/DDBJ databases">
        <title>Paenibacillus sp. MBLB1832 Whole Genome Shotgun Sequencing.</title>
        <authorList>
            <person name="Hwang C.Y."/>
            <person name="Cho E.-S."/>
            <person name="Seo M.-J."/>
        </authorList>
    </citation>
    <scope>NUCLEOTIDE SEQUENCE</scope>
    <source>
        <strain evidence="9">MBLB1832</strain>
    </source>
</reference>
<dbReference type="EMBL" id="CP130319">
    <property type="protein sequence ID" value="WNR46975.1"/>
    <property type="molecule type" value="Genomic_DNA"/>
</dbReference>
<evidence type="ECO:0000313" key="9">
    <source>
        <dbReference type="EMBL" id="WNR46975.1"/>
    </source>
</evidence>
<gene>
    <name evidence="9" type="ORF">MJB10_03760</name>
</gene>
<evidence type="ECO:0000313" key="10">
    <source>
        <dbReference type="Proteomes" id="UP001304650"/>
    </source>
</evidence>
<keyword evidence="6 7" id="KW-0472">Membrane</keyword>
<feature type="transmembrane region" description="Helical" evidence="7">
    <location>
        <begin position="274"/>
        <end position="294"/>
    </location>
</feature>
<dbReference type="PROSITE" id="PS50928">
    <property type="entry name" value="ABC_TM1"/>
    <property type="match status" value="1"/>
</dbReference>
<dbReference type="Pfam" id="PF00528">
    <property type="entry name" value="BPD_transp_1"/>
    <property type="match status" value="1"/>
</dbReference>
<dbReference type="PANTHER" id="PTHR43227">
    <property type="entry name" value="BLL4140 PROTEIN"/>
    <property type="match status" value="1"/>
</dbReference>
<evidence type="ECO:0000256" key="6">
    <source>
        <dbReference type="ARBA" id="ARBA00023136"/>
    </source>
</evidence>
<comment type="similarity">
    <text evidence="7">Belongs to the binding-protein-dependent transport system permease family.</text>
</comment>
<evidence type="ECO:0000256" key="7">
    <source>
        <dbReference type="RuleBase" id="RU363032"/>
    </source>
</evidence>
<dbReference type="KEGG" id="proo:MJB10_03760"/>
<keyword evidence="2 7" id="KW-0813">Transport</keyword>
<evidence type="ECO:0000256" key="1">
    <source>
        <dbReference type="ARBA" id="ARBA00004651"/>
    </source>
</evidence>
<evidence type="ECO:0000256" key="4">
    <source>
        <dbReference type="ARBA" id="ARBA00022692"/>
    </source>
</evidence>
<feature type="transmembrane region" description="Helical" evidence="7">
    <location>
        <begin position="84"/>
        <end position="105"/>
    </location>
</feature>
<evidence type="ECO:0000256" key="2">
    <source>
        <dbReference type="ARBA" id="ARBA00022448"/>
    </source>
</evidence>
<feature type="transmembrane region" description="Helical" evidence="7">
    <location>
        <begin position="215"/>
        <end position="238"/>
    </location>
</feature>
<organism evidence="9 10">
    <name type="scientific">Paenibacillus roseopurpureus</name>
    <dbReference type="NCBI Taxonomy" id="2918901"/>
    <lineage>
        <taxon>Bacteria</taxon>
        <taxon>Bacillati</taxon>
        <taxon>Bacillota</taxon>
        <taxon>Bacilli</taxon>
        <taxon>Bacillales</taxon>
        <taxon>Paenibacillaceae</taxon>
        <taxon>Paenibacillus</taxon>
    </lineage>
</organism>
<dbReference type="SUPFAM" id="SSF161098">
    <property type="entry name" value="MetI-like"/>
    <property type="match status" value="1"/>
</dbReference>
<feature type="transmembrane region" description="Helical" evidence="7">
    <location>
        <begin position="117"/>
        <end position="140"/>
    </location>
</feature>
<dbReference type="GO" id="GO:0005886">
    <property type="term" value="C:plasma membrane"/>
    <property type="evidence" value="ECO:0007669"/>
    <property type="project" value="UniProtKB-SubCell"/>
</dbReference>
<dbReference type="InterPro" id="IPR035906">
    <property type="entry name" value="MetI-like_sf"/>
</dbReference>
<dbReference type="Proteomes" id="UP001304650">
    <property type="component" value="Chromosome"/>
</dbReference>
<evidence type="ECO:0000256" key="5">
    <source>
        <dbReference type="ARBA" id="ARBA00022989"/>
    </source>
</evidence>
<comment type="subcellular location">
    <subcellularLocation>
        <location evidence="1 7">Cell membrane</location>
        <topology evidence="1 7">Multi-pass membrane protein</topology>
    </subcellularLocation>
</comment>
<keyword evidence="4 7" id="KW-0812">Transmembrane</keyword>
<dbReference type="InterPro" id="IPR050809">
    <property type="entry name" value="UgpAE/MalFG_permease"/>
</dbReference>
<dbReference type="Gene3D" id="1.10.3720.10">
    <property type="entry name" value="MetI-like"/>
    <property type="match status" value="1"/>
</dbReference>
<keyword evidence="5 7" id="KW-1133">Transmembrane helix</keyword>
<dbReference type="GO" id="GO:0055085">
    <property type="term" value="P:transmembrane transport"/>
    <property type="evidence" value="ECO:0007669"/>
    <property type="project" value="InterPro"/>
</dbReference>
<feature type="transmembrane region" description="Helical" evidence="7">
    <location>
        <begin position="21"/>
        <end position="38"/>
    </location>
</feature>
<feature type="domain" description="ABC transmembrane type-1" evidence="8">
    <location>
        <begin position="80"/>
        <end position="295"/>
    </location>
</feature>
<dbReference type="AlphaFoldDB" id="A0AA96LYQ4"/>
<dbReference type="CDD" id="cd06261">
    <property type="entry name" value="TM_PBP2"/>
    <property type="match status" value="1"/>
</dbReference>
<accession>A0AA96LYQ4</accession>